<sequence>MSAGLRVETGHATSVGRVRTKQEDRYLDSGRMIAVADGMGGLARGDFAARTMIDALAERRMPNRTAQVRTELKRAINRAGHKIARSSHRGAECGTTVVGAVLGQGTASPSWLIFHVGDSRMYSYENGDLECLTRDHSLVQELIDAGIISREQARYDPRRSIVTRAIGTSVSAEPSFRHVEATPRILIACSDGISDELTHEEISDIMRRYEGETLTDTAQALVDAALESGGRDNATVVLARAVQRK</sequence>
<dbReference type="Proteomes" id="UP000705983">
    <property type="component" value="Unassembled WGS sequence"/>
</dbReference>
<evidence type="ECO:0000259" key="1">
    <source>
        <dbReference type="PROSITE" id="PS51746"/>
    </source>
</evidence>
<dbReference type="CDD" id="cd00143">
    <property type="entry name" value="PP2Cc"/>
    <property type="match status" value="1"/>
</dbReference>
<protein>
    <submittedName>
        <fullName evidence="2">Serine/threonine-protein phosphatase</fullName>
    </submittedName>
</protein>
<dbReference type="SMART" id="SM00332">
    <property type="entry name" value="PP2Cc"/>
    <property type="match status" value="1"/>
</dbReference>
<organism evidence="2 3">
    <name type="scientific">Flaviflexus equikiangi</name>
    <dbReference type="NCBI Taxonomy" id="2758573"/>
    <lineage>
        <taxon>Bacteria</taxon>
        <taxon>Bacillati</taxon>
        <taxon>Actinomycetota</taxon>
        <taxon>Actinomycetes</taxon>
        <taxon>Actinomycetales</taxon>
        <taxon>Actinomycetaceae</taxon>
        <taxon>Flaviflexus</taxon>
    </lineage>
</organism>
<keyword evidence="3" id="KW-1185">Reference proteome</keyword>
<dbReference type="InterPro" id="IPR001932">
    <property type="entry name" value="PPM-type_phosphatase-like_dom"/>
</dbReference>
<proteinExistence type="predicted"/>
<dbReference type="InterPro" id="IPR015655">
    <property type="entry name" value="PP2C"/>
</dbReference>
<evidence type="ECO:0000313" key="3">
    <source>
        <dbReference type="Proteomes" id="UP000705983"/>
    </source>
</evidence>
<name>A0ABS2TDL7_9ACTO</name>
<gene>
    <name evidence="2" type="ORF">JVW63_03445</name>
</gene>
<reference evidence="3" key="1">
    <citation type="submission" date="2021-02" db="EMBL/GenBank/DDBJ databases">
        <title>Leucobacter sp. CX169.</title>
        <authorList>
            <person name="Cheng Y."/>
        </authorList>
    </citation>
    <scope>NUCLEOTIDE SEQUENCE [LARGE SCALE GENOMIC DNA]</scope>
    <source>
        <strain evidence="3">JY899</strain>
    </source>
</reference>
<dbReference type="SMART" id="SM00331">
    <property type="entry name" value="PP2C_SIG"/>
    <property type="match status" value="1"/>
</dbReference>
<dbReference type="InterPro" id="IPR036457">
    <property type="entry name" value="PPM-type-like_dom_sf"/>
</dbReference>
<feature type="domain" description="PPM-type phosphatase" evidence="1">
    <location>
        <begin position="8"/>
        <end position="241"/>
    </location>
</feature>
<dbReference type="RefSeq" id="WP_182169782.1">
    <property type="nucleotide sequence ID" value="NZ_CP059676.1"/>
</dbReference>
<dbReference type="Gene3D" id="3.60.40.10">
    <property type="entry name" value="PPM-type phosphatase domain"/>
    <property type="match status" value="1"/>
</dbReference>
<dbReference type="PROSITE" id="PS51746">
    <property type="entry name" value="PPM_2"/>
    <property type="match status" value="1"/>
</dbReference>
<evidence type="ECO:0000313" key="2">
    <source>
        <dbReference type="EMBL" id="MBM9432756.1"/>
    </source>
</evidence>
<comment type="caution">
    <text evidence="2">The sequence shown here is derived from an EMBL/GenBank/DDBJ whole genome shotgun (WGS) entry which is preliminary data.</text>
</comment>
<dbReference type="SUPFAM" id="SSF81606">
    <property type="entry name" value="PP2C-like"/>
    <property type="match status" value="1"/>
</dbReference>
<dbReference type="Pfam" id="PF13672">
    <property type="entry name" value="PP2C_2"/>
    <property type="match status" value="1"/>
</dbReference>
<accession>A0ABS2TDL7</accession>
<dbReference type="EMBL" id="JAFFJS010000002">
    <property type="protein sequence ID" value="MBM9432756.1"/>
    <property type="molecule type" value="Genomic_DNA"/>
</dbReference>
<dbReference type="PANTHER" id="PTHR47992">
    <property type="entry name" value="PROTEIN PHOSPHATASE"/>
    <property type="match status" value="1"/>
</dbReference>